<reference evidence="3" key="1">
    <citation type="submission" date="2018-06" db="EMBL/GenBank/DDBJ databases">
        <authorList>
            <person name="Martinez Ocampo F."/>
            <person name="Quiroz Castaneda R.E."/>
            <person name="Rojas Lopez X."/>
        </authorList>
    </citation>
    <scope>NUCLEOTIDE SEQUENCE [LARGE SCALE GENOMIC DNA]</scope>
    <source>
        <strain evidence="3">INIFAP02</strain>
    </source>
</reference>
<keyword evidence="1" id="KW-1133">Transmembrane helix</keyword>
<dbReference type="Proteomes" id="UP000249762">
    <property type="component" value="Unassembled WGS sequence"/>
</dbReference>
<comment type="caution">
    <text evidence="2">The sequence shown here is derived from an EMBL/GenBank/DDBJ whole genome shotgun (WGS) entry which is preliminary data.</text>
</comment>
<accession>A0A328PPA4</accession>
<organism evidence="2 3">
    <name type="scientific">Mycoplasma wenyonii</name>
    <dbReference type="NCBI Taxonomy" id="65123"/>
    <lineage>
        <taxon>Bacteria</taxon>
        <taxon>Bacillati</taxon>
        <taxon>Mycoplasmatota</taxon>
        <taxon>Mollicutes</taxon>
        <taxon>Mycoplasmataceae</taxon>
        <taxon>Mycoplasma</taxon>
    </lineage>
</organism>
<gene>
    <name evidence="2" type="ORF">DNK47_02440</name>
</gene>
<sequence>MYSVIRFGYSFLAIATLGGGGTIIALSTQSSSKNQESVSTQTVTPALPAHSTVTEASAPSFPQDTTQPVDVAHQPVLEVTEHRDLDLVPEIGNCEFITFAKTSNIPVAFNVTEEDYFSVICKKEGESTILPEKDWVGFFPKSFFSIDHEKINENSRVDIKVEDIQEEDPIYEQSDDDSLWYGIKISSPKIKGSESIDTKLTYYSENPSWAEVKPTSLDEKIYLLLTQSDEEEEA</sequence>
<proteinExistence type="predicted"/>
<protein>
    <submittedName>
        <fullName evidence="2">Uncharacterized protein</fullName>
    </submittedName>
</protein>
<evidence type="ECO:0000256" key="1">
    <source>
        <dbReference type="SAM" id="Phobius"/>
    </source>
</evidence>
<dbReference type="AlphaFoldDB" id="A0A328PPA4"/>
<dbReference type="EMBL" id="QKVO01000010">
    <property type="protein sequence ID" value="RAO94946.1"/>
    <property type="molecule type" value="Genomic_DNA"/>
</dbReference>
<evidence type="ECO:0000313" key="2">
    <source>
        <dbReference type="EMBL" id="RAO94946.1"/>
    </source>
</evidence>
<name>A0A328PPA4_9MOLU</name>
<keyword evidence="3" id="KW-1185">Reference proteome</keyword>
<feature type="transmembrane region" description="Helical" evidence="1">
    <location>
        <begin position="7"/>
        <end position="26"/>
    </location>
</feature>
<evidence type="ECO:0000313" key="3">
    <source>
        <dbReference type="Proteomes" id="UP000249762"/>
    </source>
</evidence>
<keyword evidence="1" id="KW-0812">Transmembrane</keyword>
<keyword evidence="1" id="KW-0472">Membrane</keyword>